<evidence type="ECO:0000313" key="2">
    <source>
        <dbReference type="Proteomes" id="UP000224283"/>
    </source>
</evidence>
<proteinExistence type="predicted"/>
<protein>
    <submittedName>
        <fullName evidence="1">Uncharacterized protein</fullName>
    </submittedName>
</protein>
<gene>
    <name evidence="1" type="ORF">SEA_MAXXINISTA_7</name>
</gene>
<sequence length="80" mass="9174">MKLVELPACRKPGERPRIYGMLTDHENGVVEFDHVDGMYSLCLAYDGEEGDGLGNYLGIVHPYAFTELEEYRDGYRMVRD</sequence>
<accession>A0A1S5VXM5</accession>
<name>A0A1S5VXM5_9CAUD</name>
<reference evidence="2" key="1">
    <citation type="submission" date="2017-01" db="EMBL/GenBank/DDBJ databases">
        <authorList>
            <person name="Mah S.A."/>
            <person name="Swanson W.J."/>
            <person name="Moy G.W."/>
            <person name="Vacquier V.D."/>
        </authorList>
    </citation>
    <scope>NUCLEOTIDE SEQUENCE [LARGE SCALE GENOMIC DNA]</scope>
</reference>
<evidence type="ECO:0000313" key="1">
    <source>
        <dbReference type="EMBL" id="AQP30726.1"/>
    </source>
</evidence>
<dbReference type="EMBL" id="KY549152">
    <property type="protein sequence ID" value="AQP30726.1"/>
    <property type="molecule type" value="Genomic_DNA"/>
</dbReference>
<dbReference type="Proteomes" id="UP000224283">
    <property type="component" value="Genome"/>
</dbReference>
<organism evidence="1 2">
    <name type="scientific">Mycobacterium phage Maxxinista</name>
    <dbReference type="NCBI Taxonomy" id="1955423"/>
    <lineage>
        <taxon>Viruses</taxon>
        <taxon>Duplodnaviria</taxon>
        <taxon>Heunggongvirae</taxon>
        <taxon>Uroviricota</taxon>
        <taxon>Caudoviricetes</taxon>
        <taxon>Kostyavirus</taxon>
        <taxon>Kostyavirus CJW1</taxon>
    </lineage>
</organism>